<name>A0A372LMZ7_9BACI</name>
<comment type="caution">
    <text evidence="1">The sequence shown here is derived from an EMBL/GenBank/DDBJ whole genome shotgun (WGS) entry which is preliminary data.</text>
</comment>
<reference evidence="1 2" key="1">
    <citation type="submission" date="2018-08" db="EMBL/GenBank/DDBJ databases">
        <title>Bacillus chawlae sp. nov., Bacillus glennii sp. nov., and Bacillus saganii sp. nov. Isolated from the Vehicle Assembly Building at Kennedy Space Center where the Viking Spacecraft were Assembled.</title>
        <authorList>
            <person name="Seuylemezian A."/>
            <person name="Vaishampayan P."/>
        </authorList>
    </citation>
    <scope>NUCLEOTIDE SEQUENCE [LARGE SCALE GENOMIC DNA]</scope>
    <source>
        <strain evidence="1 2">V47-23a</strain>
    </source>
</reference>
<keyword evidence="2" id="KW-1185">Reference proteome</keyword>
<protein>
    <submittedName>
        <fullName evidence="1">NETI motif-containing protein</fullName>
    </submittedName>
</protein>
<dbReference type="RefSeq" id="WP_117326688.1">
    <property type="nucleotide sequence ID" value="NZ_QVTE01000030.1"/>
</dbReference>
<proteinExistence type="predicted"/>
<dbReference type="OrthoDB" id="2354098at2"/>
<dbReference type="EMBL" id="QVTE01000030">
    <property type="protein sequence ID" value="RFU68898.1"/>
    <property type="molecule type" value="Genomic_DNA"/>
</dbReference>
<dbReference type="InterPro" id="IPR025930">
    <property type="entry name" value="NETI"/>
</dbReference>
<evidence type="ECO:0000313" key="1">
    <source>
        <dbReference type="EMBL" id="RFU68898.1"/>
    </source>
</evidence>
<sequence>MNKKTKQIFEVEEGETLVECLNRIREAGYYPVKRTEKPIFEEKIINGQKEYEPIDRKIIFEAKLIE</sequence>
<dbReference type="AlphaFoldDB" id="A0A372LMZ7"/>
<gene>
    <name evidence="1" type="ORF">D0469_10430</name>
</gene>
<dbReference type="Pfam" id="PF14044">
    <property type="entry name" value="NETI"/>
    <property type="match status" value="1"/>
</dbReference>
<evidence type="ECO:0000313" key="2">
    <source>
        <dbReference type="Proteomes" id="UP000264541"/>
    </source>
</evidence>
<accession>A0A372LMZ7</accession>
<dbReference type="Proteomes" id="UP000264541">
    <property type="component" value="Unassembled WGS sequence"/>
</dbReference>
<organism evidence="1 2">
    <name type="scientific">Peribacillus saganii</name>
    <dbReference type="NCBI Taxonomy" id="2303992"/>
    <lineage>
        <taxon>Bacteria</taxon>
        <taxon>Bacillati</taxon>
        <taxon>Bacillota</taxon>
        <taxon>Bacilli</taxon>
        <taxon>Bacillales</taxon>
        <taxon>Bacillaceae</taxon>
        <taxon>Peribacillus</taxon>
    </lineage>
</organism>